<evidence type="ECO:0000313" key="1">
    <source>
        <dbReference type="EMBL" id="KAJ3486433.1"/>
    </source>
</evidence>
<protein>
    <recommendedName>
        <fullName evidence="3">Acetoacetyl-CoA synthetase</fullName>
    </recommendedName>
</protein>
<proteinExistence type="predicted"/>
<dbReference type="Proteomes" id="UP001212997">
    <property type="component" value="Unassembled WGS sequence"/>
</dbReference>
<organism evidence="1 2">
    <name type="scientific">Meripilus lineatus</name>
    <dbReference type="NCBI Taxonomy" id="2056292"/>
    <lineage>
        <taxon>Eukaryota</taxon>
        <taxon>Fungi</taxon>
        <taxon>Dikarya</taxon>
        <taxon>Basidiomycota</taxon>
        <taxon>Agaricomycotina</taxon>
        <taxon>Agaricomycetes</taxon>
        <taxon>Polyporales</taxon>
        <taxon>Meripilaceae</taxon>
        <taxon>Meripilus</taxon>
    </lineage>
</organism>
<evidence type="ECO:0000313" key="2">
    <source>
        <dbReference type="Proteomes" id="UP001212997"/>
    </source>
</evidence>
<reference evidence="1" key="1">
    <citation type="submission" date="2022-07" db="EMBL/GenBank/DDBJ databases">
        <title>Genome Sequence of Physisporinus lineatus.</title>
        <authorList>
            <person name="Buettner E."/>
        </authorList>
    </citation>
    <scope>NUCLEOTIDE SEQUENCE</scope>
    <source>
        <strain evidence="1">VT162</strain>
    </source>
</reference>
<dbReference type="Gene3D" id="3.40.50.12780">
    <property type="entry name" value="N-terminal domain of ligase-like"/>
    <property type="match status" value="1"/>
</dbReference>
<dbReference type="InterPro" id="IPR045851">
    <property type="entry name" value="AMP-bd_C_sf"/>
</dbReference>
<dbReference type="GO" id="GO:0030729">
    <property type="term" value="F:acetoacetate-CoA ligase activity"/>
    <property type="evidence" value="ECO:0007669"/>
    <property type="project" value="TreeGrafter"/>
</dbReference>
<dbReference type="PANTHER" id="PTHR42921">
    <property type="entry name" value="ACETOACETYL-COA SYNTHETASE"/>
    <property type="match status" value="1"/>
</dbReference>
<accession>A0AAD5YK38</accession>
<dbReference type="EMBL" id="JANAWD010000121">
    <property type="protein sequence ID" value="KAJ3486433.1"/>
    <property type="molecule type" value="Genomic_DNA"/>
</dbReference>
<keyword evidence="2" id="KW-1185">Reference proteome</keyword>
<name>A0AAD5YK38_9APHY</name>
<comment type="caution">
    <text evidence="1">The sequence shown here is derived from an EMBL/GenBank/DDBJ whole genome shotgun (WGS) entry which is preliminary data.</text>
</comment>
<evidence type="ECO:0008006" key="3">
    <source>
        <dbReference type="Google" id="ProtNLM"/>
    </source>
</evidence>
<dbReference type="InterPro" id="IPR042099">
    <property type="entry name" value="ANL_N_sf"/>
</dbReference>
<dbReference type="SUPFAM" id="SSF56801">
    <property type="entry name" value="Acetyl-CoA synthetase-like"/>
    <property type="match status" value="1"/>
</dbReference>
<dbReference type="AlphaFoldDB" id="A0AAD5YK38"/>
<gene>
    <name evidence="1" type="ORF">NLI96_g4243</name>
</gene>
<sequence length="242" mass="27111">MSGASTLPVHAGEIQYKSLGMKTEIFDPDGKSIEDTGTPGELVITRPHPSFPLCFWGDKNDEKLRDAYFNFYPGIWRQGDFIVKNPRTGGFILLGRSDGVLNRNGVRIGTSEIYSVMERFSDRIEDSLCVGQRRPEDSDERILLFVKMRPGNALTKSLKSEINEVITKNLSSRHLPSFIFQVEDIPYTVTGKKVEIAVKQIVSGSTFKPSGTVVNPSSLQLYYEYRDLEQVLKASVKLAAKL</sequence>
<dbReference type="Gene3D" id="3.30.300.30">
    <property type="match status" value="1"/>
</dbReference>
<dbReference type="PANTHER" id="PTHR42921:SF1">
    <property type="entry name" value="ACETOACETYL-COA SYNTHETASE"/>
    <property type="match status" value="1"/>
</dbReference>